<dbReference type="Gene3D" id="3.10.450.50">
    <property type="match status" value="1"/>
</dbReference>
<evidence type="ECO:0000259" key="1">
    <source>
        <dbReference type="Pfam" id="PF12680"/>
    </source>
</evidence>
<name>A0A0D2K306_9CHLO</name>
<organism evidence="2 3">
    <name type="scientific">Monoraphidium neglectum</name>
    <dbReference type="NCBI Taxonomy" id="145388"/>
    <lineage>
        <taxon>Eukaryota</taxon>
        <taxon>Viridiplantae</taxon>
        <taxon>Chlorophyta</taxon>
        <taxon>core chlorophytes</taxon>
        <taxon>Chlorophyceae</taxon>
        <taxon>CS clade</taxon>
        <taxon>Sphaeropleales</taxon>
        <taxon>Selenastraceae</taxon>
        <taxon>Monoraphidium</taxon>
    </lineage>
</organism>
<dbReference type="RefSeq" id="XP_013903927.1">
    <property type="nucleotide sequence ID" value="XM_014048473.1"/>
</dbReference>
<dbReference type="InterPro" id="IPR037401">
    <property type="entry name" value="SnoaL-like"/>
</dbReference>
<proteinExistence type="predicted"/>
<protein>
    <recommendedName>
        <fullName evidence="1">SnoaL-like domain-containing protein</fullName>
    </recommendedName>
</protein>
<evidence type="ECO:0000313" key="3">
    <source>
        <dbReference type="Proteomes" id="UP000054498"/>
    </source>
</evidence>
<keyword evidence="3" id="KW-1185">Reference proteome</keyword>
<dbReference type="InterPro" id="IPR032710">
    <property type="entry name" value="NTF2-like_dom_sf"/>
</dbReference>
<feature type="domain" description="SnoaL-like" evidence="1">
    <location>
        <begin position="9"/>
        <end position="102"/>
    </location>
</feature>
<evidence type="ECO:0000313" key="2">
    <source>
        <dbReference type="EMBL" id="KIZ04908.1"/>
    </source>
</evidence>
<reference evidence="2 3" key="1">
    <citation type="journal article" date="2013" name="BMC Genomics">
        <title>Reconstruction of the lipid metabolism for the microalga Monoraphidium neglectum from its genome sequence reveals characteristics suitable for biofuel production.</title>
        <authorList>
            <person name="Bogen C."/>
            <person name="Al-Dilaimi A."/>
            <person name="Albersmeier A."/>
            <person name="Wichmann J."/>
            <person name="Grundmann M."/>
            <person name="Rupp O."/>
            <person name="Lauersen K.J."/>
            <person name="Blifernez-Klassen O."/>
            <person name="Kalinowski J."/>
            <person name="Goesmann A."/>
            <person name="Mussgnug J.H."/>
            <person name="Kruse O."/>
        </authorList>
    </citation>
    <scope>NUCLEOTIDE SEQUENCE [LARGE SCALE GENOMIC DNA]</scope>
    <source>
        <strain evidence="2 3">SAG 48.87</strain>
    </source>
</reference>
<sequence>MSAHRRFADEWVDGWNKRDLEAILSHYSETVEFVSPRVAAAFARGAGVGDASGRIVGREALRAYFKEALDNLKVLSLEIKAVLSGVGESFAVVYTRETGATVVEVFVLDNQGKAAKVQVYYDAVC</sequence>
<dbReference type="GeneID" id="25735929"/>
<dbReference type="KEGG" id="mng:MNEG_3051"/>
<dbReference type="SUPFAM" id="SSF54427">
    <property type="entry name" value="NTF2-like"/>
    <property type="match status" value="1"/>
</dbReference>
<dbReference type="EMBL" id="KK100588">
    <property type="protein sequence ID" value="KIZ04908.1"/>
    <property type="molecule type" value="Genomic_DNA"/>
</dbReference>
<dbReference type="Pfam" id="PF12680">
    <property type="entry name" value="SnoaL_2"/>
    <property type="match status" value="1"/>
</dbReference>
<accession>A0A0D2K306</accession>
<dbReference type="AlphaFoldDB" id="A0A0D2K306"/>
<dbReference type="Proteomes" id="UP000054498">
    <property type="component" value="Unassembled WGS sequence"/>
</dbReference>
<gene>
    <name evidence="2" type="ORF">MNEG_3051</name>
</gene>
<dbReference type="OrthoDB" id="535786at2759"/>